<feature type="non-terminal residue" evidence="1">
    <location>
        <position position="30"/>
    </location>
</feature>
<evidence type="ECO:0000313" key="1">
    <source>
        <dbReference type="EMBL" id="SVD83935.1"/>
    </source>
</evidence>
<reference evidence="1" key="1">
    <citation type="submission" date="2018-05" db="EMBL/GenBank/DDBJ databases">
        <authorList>
            <person name="Lanie J.A."/>
            <person name="Ng W.-L."/>
            <person name="Kazmierczak K.M."/>
            <person name="Andrzejewski T.M."/>
            <person name="Davidsen T.M."/>
            <person name="Wayne K.J."/>
            <person name="Tettelin H."/>
            <person name="Glass J.I."/>
            <person name="Rusch D."/>
            <person name="Podicherti R."/>
            <person name="Tsui H.-C.T."/>
            <person name="Winkler M.E."/>
        </authorList>
    </citation>
    <scope>NUCLEOTIDE SEQUENCE</scope>
</reference>
<dbReference type="AlphaFoldDB" id="A0A382YM68"/>
<gene>
    <name evidence="1" type="ORF">METZ01_LOCUS436789</name>
</gene>
<proteinExistence type="predicted"/>
<dbReference type="EMBL" id="UINC01176691">
    <property type="protein sequence ID" value="SVD83935.1"/>
    <property type="molecule type" value="Genomic_DNA"/>
</dbReference>
<sequence>MSRKIRMGMVGGGRDSFIGPVHRIAAEMDN</sequence>
<evidence type="ECO:0008006" key="2">
    <source>
        <dbReference type="Google" id="ProtNLM"/>
    </source>
</evidence>
<name>A0A382YM68_9ZZZZ</name>
<protein>
    <recommendedName>
        <fullName evidence="2">Gfo/Idh/MocA-like oxidoreductase N-terminal domain-containing protein</fullName>
    </recommendedName>
</protein>
<organism evidence="1">
    <name type="scientific">marine metagenome</name>
    <dbReference type="NCBI Taxonomy" id="408172"/>
    <lineage>
        <taxon>unclassified sequences</taxon>
        <taxon>metagenomes</taxon>
        <taxon>ecological metagenomes</taxon>
    </lineage>
</organism>
<accession>A0A382YM68</accession>